<reference evidence="2 3" key="1">
    <citation type="journal article" date="2014" name="Agronomy (Basel)">
        <title>A Draft Genome Sequence for Ensete ventricosum, the Drought-Tolerant Tree Against Hunger.</title>
        <authorList>
            <person name="Harrison J."/>
            <person name="Moore K.A."/>
            <person name="Paszkiewicz K."/>
            <person name="Jones T."/>
            <person name="Grant M."/>
            <person name="Ambacheew D."/>
            <person name="Muzemil S."/>
            <person name="Studholme D.J."/>
        </authorList>
    </citation>
    <scope>NUCLEOTIDE SEQUENCE [LARGE SCALE GENOMIC DNA]</scope>
</reference>
<feature type="region of interest" description="Disordered" evidence="1">
    <location>
        <begin position="92"/>
        <end position="111"/>
    </location>
</feature>
<evidence type="ECO:0000313" key="2">
    <source>
        <dbReference type="EMBL" id="RRT37002.1"/>
    </source>
</evidence>
<dbReference type="AlphaFoldDB" id="A0A426XC15"/>
<comment type="caution">
    <text evidence="2">The sequence shown here is derived from an EMBL/GenBank/DDBJ whole genome shotgun (WGS) entry which is preliminary data.</text>
</comment>
<feature type="compositionally biased region" description="Basic and acidic residues" evidence="1">
    <location>
        <begin position="57"/>
        <end position="72"/>
    </location>
</feature>
<protein>
    <submittedName>
        <fullName evidence="2">Uncharacterized protein</fullName>
    </submittedName>
</protein>
<feature type="region of interest" description="Disordered" evidence="1">
    <location>
        <begin position="57"/>
        <end position="86"/>
    </location>
</feature>
<gene>
    <name evidence="2" type="ORF">B296_00047522</name>
</gene>
<dbReference type="Proteomes" id="UP000287651">
    <property type="component" value="Unassembled WGS sequence"/>
</dbReference>
<organism evidence="2 3">
    <name type="scientific">Ensete ventricosum</name>
    <name type="common">Abyssinian banana</name>
    <name type="synonym">Musa ensete</name>
    <dbReference type="NCBI Taxonomy" id="4639"/>
    <lineage>
        <taxon>Eukaryota</taxon>
        <taxon>Viridiplantae</taxon>
        <taxon>Streptophyta</taxon>
        <taxon>Embryophyta</taxon>
        <taxon>Tracheophyta</taxon>
        <taxon>Spermatophyta</taxon>
        <taxon>Magnoliopsida</taxon>
        <taxon>Liliopsida</taxon>
        <taxon>Zingiberales</taxon>
        <taxon>Musaceae</taxon>
        <taxon>Ensete</taxon>
    </lineage>
</organism>
<sequence length="111" mass="12647">NPPEARFETPSIVLEKLTAPHLGEEHTLWELDTLSSDSTNSFRMQLRRVNKRLDEVQKEVTKSKDEVGENPKHKSSFAPEIQDKPVPTNFELPILESYDGSSDPTEHMVAF</sequence>
<proteinExistence type="predicted"/>
<evidence type="ECO:0000313" key="3">
    <source>
        <dbReference type="Proteomes" id="UP000287651"/>
    </source>
</evidence>
<name>A0A426XC15_ENSVE</name>
<feature type="non-terminal residue" evidence="2">
    <location>
        <position position="1"/>
    </location>
</feature>
<accession>A0A426XC15</accession>
<dbReference type="EMBL" id="AMZH03022811">
    <property type="protein sequence ID" value="RRT37002.1"/>
    <property type="molecule type" value="Genomic_DNA"/>
</dbReference>
<evidence type="ECO:0000256" key="1">
    <source>
        <dbReference type="SAM" id="MobiDB-lite"/>
    </source>
</evidence>